<evidence type="ECO:0000313" key="11">
    <source>
        <dbReference type="Proteomes" id="UP001162131"/>
    </source>
</evidence>
<gene>
    <name evidence="10" type="ORF">BSTOLATCC_MIC12914</name>
</gene>
<dbReference type="InterPro" id="IPR036322">
    <property type="entry name" value="WD40_repeat_dom_sf"/>
</dbReference>
<evidence type="ECO:0000256" key="7">
    <source>
        <dbReference type="HAMAP-Rule" id="MF_03022"/>
    </source>
</evidence>
<dbReference type="GO" id="GO:0051013">
    <property type="term" value="P:microtubule severing"/>
    <property type="evidence" value="ECO:0007669"/>
    <property type="project" value="UniProtKB-UniRule"/>
</dbReference>
<keyword evidence="11" id="KW-1185">Reference proteome</keyword>
<dbReference type="InterPro" id="IPR001680">
    <property type="entry name" value="WD40_rpt"/>
</dbReference>
<dbReference type="InterPro" id="IPR015943">
    <property type="entry name" value="WD40/YVTN_repeat-like_dom_sf"/>
</dbReference>
<dbReference type="InterPro" id="IPR026962">
    <property type="entry name" value="KTNB1"/>
</dbReference>
<reference evidence="10" key="1">
    <citation type="submission" date="2021-09" db="EMBL/GenBank/DDBJ databases">
        <authorList>
            <consortium name="AG Swart"/>
            <person name="Singh M."/>
            <person name="Singh A."/>
            <person name="Seah K."/>
            <person name="Emmerich C."/>
        </authorList>
    </citation>
    <scope>NUCLEOTIDE SEQUENCE</scope>
    <source>
        <strain evidence="10">ATCC30299</strain>
    </source>
</reference>
<dbReference type="GO" id="GO:0008352">
    <property type="term" value="C:katanin complex"/>
    <property type="evidence" value="ECO:0007669"/>
    <property type="project" value="InterPro"/>
</dbReference>
<dbReference type="HAMAP" id="MF_03022">
    <property type="entry name" value="Katanin_p80_B1"/>
    <property type="match status" value="1"/>
</dbReference>
<dbReference type="CDD" id="cd00200">
    <property type="entry name" value="WD40"/>
    <property type="match status" value="1"/>
</dbReference>
<evidence type="ECO:0000256" key="1">
    <source>
        <dbReference type="ARBA" id="ARBA00004245"/>
    </source>
</evidence>
<feature type="domain" description="Katanin p80 subunit C-terminal" evidence="9">
    <location>
        <begin position="370"/>
        <end position="531"/>
    </location>
</feature>
<keyword evidence="6 7" id="KW-0206">Cytoskeleton</keyword>
<dbReference type="InterPro" id="IPR028021">
    <property type="entry name" value="Katanin_C-terminal"/>
</dbReference>
<dbReference type="PROSITE" id="PS50082">
    <property type="entry name" value="WD_REPEATS_2"/>
    <property type="match status" value="4"/>
</dbReference>
<dbReference type="SMART" id="SM00320">
    <property type="entry name" value="WD40"/>
    <property type="match status" value="6"/>
</dbReference>
<evidence type="ECO:0000259" key="9">
    <source>
        <dbReference type="Pfam" id="PF13925"/>
    </source>
</evidence>
<evidence type="ECO:0000256" key="3">
    <source>
        <dbReference type="ARBA" id="ARBA00022574"/>
    </source>
</evidence>
<dbReference type="InterPro" id="IPR019775">
    <property type="entry name" value="WD40_repeat_CS"/>
</dbReference>
<dbReference type="Pfam" id="PF00400">
    <property type="entry name" value="WD40"/>
    <property type="match status" value="4"/>
</dbReference>
<evidence type="ECO:0000256" key="8">
    <source>
        <dbReference type="PROSITE-ProRule" id="PRU00221"/>
    </source>
</evidence>
<sequence length="541" mass="59613">MIHFEFDIALSAPGSSIATCATIGPRSFQVVAAGDDAKNIRLWKITRKESLLNLQGHSSDITTVAFSPNEEEVYSGSFGGTVIIWDLKSQRPISSLKGHMSSCTTIAPFPAGQQNYLATGSTDCNVKIWDLRKKACVQTFKGHRGPVNVVEFSPDGNFLASGGVDGNIKLWDLNTSRKIFEFSISNSPITCMSFNPQHLTIASGHQDRVVQYWDMENFGHISSTAPDSLPIQRICFDDDGTVLFSATNDSLKSWDIEHGDLSGVYETTWRGVEDLKVNSKDGMIVGLSINGTSFAYWTQDLNANTAAARIEEQKVVPNIPKAKKKSKSDMMTSFVAANSEEPVGLDVNDFMPRNALPVENTEEIINEIYKNHSSILSVIKRRTENASLVVSYWARGDVNATISALNMMNDISVTADVLKYSLVDSKAEGLNLEHCALIVNLAKGLIDSKYESYIRTGINVASLMLKQFRDIVTSTLVAPVMGGVDLSREERMRKCENCLIAFTSIYDSPSLAKNANRENQVGALAKELQKSLETFIWETKR</sequence>
<dbReference type="PANTHER" id="PTHR19845">
    <property type="entry name" value="KATANIN P80 SUBUNIT"/>
    <property type="match status" value="1"/>
</dbReference>
<evidence type="ECO:0000256" key="2">
    <source>
        <dbReference type="ARBA" id="ARBA00022490"/>
    </source>
</evidence>
<keyword evidence="5" id="KW-0677">Repeat</keyword>
<protein>
    <recommendedName>
        <fullName evidence="7">Katanin p80 WD40 repeat-containing subunit B1 homolog</fullName>
    </recommendedName>
</protein>
<evidence type="ECO:0000256" key="6">
    <source>
        <dbReference type="ARBA" id="ARBA00023212"/>
    </source>
</evidence>
<dbReference type="PANTHER" id="PTHR19845:SF0">
    <property type="entry name" value="KATANIN P80 WD40 REPEAT-CONTAINING SUBUNIT B1"/>
    <property type="match status" value="1"/>
</dbReference>
<dbReference type="PROSITE" id="PS50294">
    <property type="entry name" value="WD_REPEATS_REGION"/>
    <property type="match status" value="4"/>
</dbReference>
<dbReference type="Gene3D" id="2.130.10.10">
    <property type="entry name" value="YVTN repeat-like/Quinoprotein amine dehydrogenase"/>
    <property type="match status" value="2"/>
</dbReference>
<feature type="repeat" description="WD" evidence="8">
    <location>
        <begin position="140"/>
        <end position="181"/>
    </location>
</feature>
<dbReference type="GO" id="GO:0005737">
    <property type="term" value="C:cytoplasm"/>
    <property type="evidence" value="ECO:0007669"/>
    <property type="project" value="UniProtKB-UniRule"/>
</dbReference>
<dbReference type="AlphaFoldDB" id="A0AAU9IK03"/>
<dbReference type="Proteomes" id="UP001162131">
    <property type="component" value="Unassembled WGS sequence"/>
</dbReference>
<evidence type="ECO:0000256" key="4">
    <source>
        <dbReference type="ARBA" id="ARBA00022701"/>
    </source>
</evidence>
<organism evidence="10 11">
    <name type="scientific">Blepharisma stoltei</name>
    <dbReference type="NCBI Taxonomy" id="1481888"/>
    <lineage>
        <taxon>Eukaryota</taxon>
        <taxon>Sar</taxon>
        <taxon>Alveolata</taxon>
        <taxon>Ciliophora</taxon>
        <taxon>Postciliodesmatophora</taxon>
        <taxon>Heterotrichea</taxon>
        <taxon>Heterotrichida</taxon>
        <taxon>Blepharismidae</taxon>
        <taxon>Blepharisma</taxon>
    </lineage>
</organism>
<comment type="function">
    <text evidence="7">May participate in a complex which severs microtubules in an ATP-dependent manner. Microtubule severing may promote rapid reorganization of cellular microtubule arrays.</text>
</comment>
<dbReference type="SUPFAM" id="SSF50978">
    <property type="entry name" value="WD40 repeat-like"/>
    <property type="match status" value="1"/>
</dbReference>
<dbReference type="EMBL" id="CAJZBQ010000013">
    <property type="protein sequence ID" value="CAG9315140.1"/>
    <property type="molecule type" value="Genomic_DNA"/>
</dbReference>
<proteinExistence type="inferred from homology"/>
<dbReference type="InterPro" id="IPR020472">
    <property type="entry name" value="WD40_PAC1"/>
</dbReference>
<name>A0AAU9IK03_9CILI</name>
<keyword evidence="4 7" id="KW-0493">Microtubule</keyword>
<evidence type="ECO:0000256" key="5">
    <source>
        <dbReference type="ARBA" id="ARBA00022737"/>
    </source>
</evidence>
<keyword evidence="2 7" id="KW-0963">Cytoplasm</keyword>
<dbReference type="PROSITE" id="PS00678">
    <property type="entry name" value="WD_REPEATS_1"/>
    <property type="match status" value="2"/>
</dbReference>
<dbReference type="GO" id="GO:0007019">
    <property type="term" value="P:microtubule depolymerization"/>
    <property type="evidence" value="ECO:0007669"/>
    <property type="project" value="TreeGrafter"/>
</dbReference>
<keyword evidence="3 8" id="KW-0853">WD repeat</keyword>
<dbReference type="PRINTS" id="PR00320">
    <property type="entry name" value="GPROTEINBRPT"/>
</dbReference>
<evidence type="ECO:0000313" key="10">
    <source>
        <dbReference type="EMBL" id="CAG9315140.1"/>
    </source>
</evidence>
<dbReference type="GO" id="GO:0008017">
    <property type="term" value="F:microtubule binding"/>
    <property type="evidence" value="ECO:0007669"/>
    <property type="project" value="UniProtKB-UniRule"/>
</dbReference>
<feature type="repeat" description="WD" evidence="8">
    <location>
        <begin position="96"/>
        <end position="139"/>
    </location>
</feature>
<comment type="subcellular location">
    <subcellularLocation>
        <location evidence="1 7">Cytoplasm</location>
        <location evidence="1 7">Cytoskeleton</location>
    </subcellularLocation>
</comment>
<comment type="similarity">
    <text evidence="7">Belongs to the WD repeat KATNB1 family.</text>
</comment>
<comment type="caution">
    <text evidence="10">The sequence shown here is derived from an EMBL/GenBank/DDBJ whole genome shotgun (WGS) entry which is preliminary data.</text>
</comment>
<feature type="repeat" description="WD" evidence="8">
    <location>
        <begin position="182"/>
        <end position="223"/>
    </location>
</feature>
<accession>A0AAU9IK03</accession>
<dbReference type="Pfam" id="PF13925">
    <property type="entry name" value="Katanin_con80"/>
    <property type="match status" value="1"/>
</dbReference>
<feature type="repeat" description="WD" evidence="8">
    <location>
        <begin position="54"/>
        <end position="95"/>
    </location>
</feature>
<dbReference type="GO" id="GO:0005874">
    <property type="term" value="C:microtubule"/>
    <property type="evidence" value="ECO:0007669"/>
    <property type="project" value="UniProtKB-KW"/>
</dbReference>